<protein>
    <submittedName>
        <fullName evidence="6">Patatin-like phospholipase family protein</fullName>
    </submittedName>
</protein>
<keyword evidence="2 4" id="KW-0442">Lipid degradation</keyword>
<feature type="active site" description="Proton acceptor" evidence="4">
    <location>
        <position position="203"/>
    </location>
</feature>
<feature type="short sequence motif" description="GXSXG" evidence="4">
    <location>
        <begin position="39"/>
        <end position="43"/>
    </location>
</feature>
<dbReference type="KEGG" id="wna:KA717_02600"/>
<dbReference type="PANTHER" id="PTHR14226:SF57">
    <property type="entry name" value="BLR7027 PROTEIN"/>
    <property type="match status" value="1"/>
</dbReference>
<dbReference type="Gene3D" id="3.40.1090.10">
    <property type="entry name" value="Cytosolic phospholipase A2 catalytic domain"/>
    <property type="match status" value="2"/>
</dbReference>
<reference evidence="6" key="1">
    <citation type="submission" date="2021-04" db="EMBL/GenBank/DDBJ databases">
        <title>Genome sequence of Woronichinia naegeliana from Washington state freshwater lake bloom.</title>
        <authorList>
            <person name="Dreher T.W."/>
        </authorList>
    </citation>
    <scope>NUCLEOTIDE SEQUENCE</scope>
    <source>
        <strain evidence="6">WA131</strain>
    </source>
</reference>
<name>A0A977PWR1_9CYAN</name>
<keyword evidence="3 4" id="KW-0443">Lipid metabolism</keyword>
<evidence type="ECO:0000313" key="6">
    <source>
        <dbReference type="EMBL" id="UXE61842.1"/>
    </source>
</evidence>
<feature type="active site" description="Nucleophile" evidence="4">
    <location>
        <position position="41"/>
    </location>
</feature>
<feature type="domain" description="PNPLA" evidence="5">
    <location>
        <begin position="8"/>
        <end position="216"/>
    </location>
</feature>
<evidence type="ECO:0000256" key="3">
    <source>
        <dbReference type="ARBA" id="ARBA00023098"/>
    </source>
</evidence>
<dbReference type="Proteomes" id="UP001065613">
    <property type="component" value="Chromosome"/>
</dbReference>
<feature type="short sequence motif" description="GXGXXG" evidence="4">
    <location>
        <begin position="12"/>
        <end position="17"/>
    </location>
</feature>
<sequence length="331" mass="37130">MKETKIGLVLAGGGAKGAYQSGVVKYLAEIDFSPHIIAGTSIGALNGAILASNTSFKQSGDRLWQLWKELGEANIIKWQLIKYPLQSLAQYLHLSGEDASLCDSKPLDQFLHYAVNAEQLRKGIELWVAAFPSAHNFLPSSHKAGQIVPTIGNVITSNLGQSAEYIHVQSAETDEEIYQTLLASAAIPLAFKSRKIDNKHYVDGWLGDNVPLKALENRGCTHAIVIHLGNGELWNRHDFPNQTIIEIRPTETINNFDNIPIVRDLTTMLDFSPERIQLLQKRGYQDAKRILEPILQTLIIERSRQESFARLKETSKRLERSKRLRDDPPIY</sequence>
<dbReference type="AlphaFoldDB" id="A0A977PWR1"/>
<dbReference type="GO" id="GO:0016042">
    <property type="term" value="P:lipid catabolic process"/>
    <property type="evidence" value="ECO:0007669"/>
    <property type="project" value="UniProtKB-UniRule"/>
</dbReference>
<dbReference type="CDD" id="cd07209">
    <property type="entry name" value="Pat_hypo_Ecoli_Z1214_like"/>
    <property type="match status" value="1"/>
</dbReference>
<accession>A0A977PWR1</accession>
<dbReference type="EMBL" id="CP073041">
    <property type="protein sequence ID" value="UXE61842.1"/>
    <property type="molecule type" value="Genomic_DNA"/>
</dbReference>
<gene>
    <name evidence="6" type="ORF">KA717_02600</name>
</gene>
<proteinExistence type="predicted"/>
<comment type="caution">
    <text evidence="4">Lacks conserved residue(s) required for the propagation of feature annotation.</text>
</comment>
<dbReference type="PROSITE" id="PS51635">
    <property type="entry name" value="PNPLA"/>
    <property type="match status" value="1"/>
</dbReference>
<evidence type="ECO:0000256" key="1">
    <source>
        <dbReference type="ARBA" id="ARBA00022801"/>
    </source>
</evidence>
<evidence type="ECO:0000256" key="4">
    <source>
        <dbReference type="PROSITE-ProRule" id="PRU01161"/>
    </source>
</evidence>
<dbReference type="InterPro" id="IPR050301">
    <property type="entry name" value="NTE"/>
</dbReference>
<dbReference type="InterPro" id="IPR016035">
    <property type="entry name" value="Acyl_Trfase/lysoPLipase"/>
</dbReference>
<dbReference type="Pfam" id="PF01734">
    <property type="entry name" value="Patatin"/>
    <property type="match status" value="1"/>
</dbReference>
<dbReference type="PANTHER" id="PTHR14226">
    <property type="entry name" value="NEUROPATHY TARGET ESTERASE/SWISS CHEESE D.MELANOGASTER"/>
    <property type="match status" value="1"/>
</dbReference>
<dbReference type="SUPFAM" id="SSF52151">
    <property type="entry name" value="FabD/lysophospholipase-like"/>
    <property type="match status" value="1"/>
</dbReference>
<organism evidence="6">
    <name type="scientific">Woronichinia naegeliana WA131</name>
    <dbReference type="NCBI Taxonomy" id="2824559"/>
    <lineage>
        <taxon>Bacteria</taxon>
        <taxon>Bacillati</taxon>
        <taxon>Cyanobacteriota</taxon>
        <taxon>Cyanophyceae</taxon>
        <taxon>Synechococcales</taxon>
        <taxon>Coelosphaeriaceae</taxon>
        <taxon>Woronichinia</taxon>
    </lineage>
</organism>
<evidence type="ECO:0000259" key="5">
    <source>
        <dbReference type="PROSITE" id="PS51635"/>
    </source>
</evidence>
<evidence type="ECO:0000256" key="2">
    <source>
        <dbReference type="ARBA" id="ARBA00022963"/>
    </source>
</evidence>
<dbReference type="InterPro" id="IPR002641">
    <property type="entry name" value="PNPLA_dom"/>
</dbReference>
<keyword evidence="1 4" id="KW-0378">Hydrolase</keyword>
<dbReference type="GO" id="GO:0016787">
    <property type="term" value="F:hydrolase activity"/>
    <property type="evidence" value="ECO:0007669"/>
    <property type="project" value="UniProtKB-UniRule"/>
</dbReference>